<dbReference type="PANTHER" id="PTHR10803">
    <property type="entry name" value="ARSENICAL PUMP-DRIVING ATPASE ARSENITE-TRANSLOCATING ATPASE"/>
    <property type="match status" value="1"/>
</dbReference>
<sequence>MTTTAPPRVLLEDPTTKVLVCCGSGGVGKTTTSAAIALRAAEFGRKVVVLTIDPAKRLAQALGVADLDNTPRRVPLPGSVAGELHALMLDMRQTFDDMVVANASEERAQAILSNPVYQTMVTSFSGTQEYMAMEKLSQLLGDGRWDLIVVDTPPSRTALDFLDAPKRMGSFLDGRLIRLLTKQGRGVGRVVSGVFGVAMRGISMVIGSQTLHDVSAFVQSIDTVFGGFRERAERTYRLLSRPGTAFIVVTTAESDSLREAAFFADRLTAERLPLSCLLVNRTHPAISTLSAARSLQAVDQFDEDPAEPGEQLAKAVLQTHLERLAIGSTELRHLRTFTHSHPGVRIIGVPALPFGANDLEGLRALAEQITAS</sequence>
<dbReference type="GO" id="GO:0005524">
    <property type="term" value="F:ATP binding"/>
    <property type="evidence" value="ECO:0007669"/>
    <property type="project" value="InterPro"/>
</dbReference>
<dbReference type="AlphaFoldDB" id="E5XMV0"/>
<dbReference type="RefSeq" id="WP_021030725.1">
    <property type="nucleotide sequence ID" value="NZ_KI391954.1"/>
</dbReference>
<dbReference type="Pfam" id="PF02374">
    <property type="entry name" value="ArsA_ATPase"/>
    <property type="match status" value="1"/>
</dbReference>
<dbReference type="PANTHER" id="PTHR10803:SF26">
    <property type="entry name" value="ANION TRANSPORTER ATPASE-RELATED"/>
    <property type="match status" value="1"/>
</dbReference>
<dbReference type="HOGENOM" id="CLU_044079_0_0_11"/>
<dbReference type="InterPro" id="IPR025723">
    <property type="entry name" value="ArsA/GET3_ATPase-like"/>
</dbReference>
<organism evidence="2 3">
    <name type="scientific">Segniliparus rugosus (strain ATCC BAA-974 / DSM 45345 / CCUG 50838 / CIP 108380 / JCM 13579 / CDC 945)</name>
    <dbReference type="NCBI Taxonomy" id="679197"/>
    <lineage>
        <taxon>Bacteria</taxon>
        <taxon>Bacillati</taxon>
        <taxon>Actinomycetota</taxon>
        <taxon>Actinomycetes</taxon>
        <taxon>Mycobacteriales</taxon>
        <taxon>Segniliparaceae</taxon>
        <taxon>Segniliparus</taxon>
    </lineage>
</organism>
<dbReference type="Proteomes" id="UP000004816">
    <property type="component" value="Unassembled WGS sequence"/>
</dbReference>
<dbReference type="Gene3D" id="3.40.50.300">
    <property type="entry name" value="P-loop containing nucleotide triphosphate hydrolases"/>
    <property type="match status" value="1"/>
</dbReference>
<keyword evidence="3" id="KW-1185">Reference proteome</keyword>
<protein>
    <recommendedName>
        <fullName evidence="1">ArsA/GET3 Anion-transporting ATPase-like domain-containing protein</fullName>
    </recommendedName>
</protein>
<name>E5XMV0_SEGRC</name>
<dbReference type="InterPro" id="IPR016300">
    <property type="entry name" value="ATPase_ArsA/GET3"/>
</dbReference>
<gene>
    <name evidence="2" type="ORF">HMPREF9336_00820</name>
</gene>
<evidence type="ECO:0000259" key="1">
    <source>
        <dbReference type="Pfam" id="PF02374"/>
    </source>
</evidence>
<dbReference type="CDD" id="cd02035">
    <property type="entry name" value="ArsA"/>
    <property type="match status" value="1"/>
</dbReference>
<dbReference type="OrthoDB" id="5490584at2"/>
<feature type="domain" description="ArsA/GET3 Anion-transporting ATPase-like" evidence="1">
    <location>
        <begin position="16"/>
        <end position="285"/>
    </location>
</feature>
<comment type="caution">
    <text evidence="2">The sequence shown here is derived from an EMBL/GenBank/DDBJ whole genome shotgun (WGS) entry which is preliminary data.</text>
</comment>
<reference evidence="2 3" key="1">
    <citation type="journal article" date="2011" name="Stand. Genomic Sci.">
        <title>High quality draft genome sequence of Segniliparus rugosus CDC 945(T)= (ATCC BAA-974(T)).</title>
        <authorList>
            <person name="Earl A.M."/>
            <person name="Desjardins C.A."/>
            <person name="Fitzgerald M.G."/>
            <person name="Arachchi H.M."/>
            <person name="Zeng Q."/>
            <person name="Mehta T."/>
            <person name="Griggs A."/>
            <person name="Birren B.W."/>
            <person name="Toney N.C."/>
            <person name="Carr J."/>
            <person name="Posey J."/>
            <person name="Butler W.R."/>
        </authorList>
    </citation>
    <scope>NUCLEOTIDE SEQUENCE [LARGE SCALE GENOMIC DNA]</scope>
    <source>
        <strain evidence="3">ATCC BAA-974 / DSM 45345 / CCUG 50838 / CIP 108380 / JCM 13579 / CDC 945</strain>
    </source>
</reference>
<dbReference type="eggNOG" id="COG0003">
    <property type="taxonomic scope" value="Bacteria"/>
</dbReference>
<evidence type="ECO:0000313" key="3">
    <source>
        <dbReference type="Proteomes" id="UP000004816"/>
    </source>
</evidence>
<accession>E5XMV0</accession>
<proteinExistence type="predicted"/>
<dbReference type="InterPro" id="IPR027417">
    <property type="entry name" value="P-loop_NTPase"/>
</dbReference>
<dbReference type="GO" id="GO:0016887">
    <property type="term" value="F:ATP hydrolysis activity"/>
    <property type="evidence" value="ECO:0007669"/>
    <property type="project" value="InterPro"/>
</dbReference>
<dbReference type="EMBL" id="ACZI02000003">
    <property type="protein sequence ID" value="EFV14323.2"/>
    <property type="molecule type" value="Genomic_DNA"/>
</dbReference>
<dbReference type="SUPFAM" id="SSF52540">
    <property type="entry name" value="P-loop containing nucleoside triphosphate hydrolases"/>
    <property type="match status" value="1"/>
</dbReference>
<dbReference type="STRING" id="679197.HMPREF9336_00820"/>
<evidence type="ECO:0000313" key="2">
    <source>
        <dbReference type="EMBL" id="EFV14323.2"/>
    </source>
</evidence>